<dbReference type="SUPFAM" id="SSF46955">
    <property type="entry name" value="Putative DNA-binding domain"/>
    <property type="match status" value="1"/>
</dbReference>
<evidence type="ECO:0000313" key="4">
    <source>
        <dbReference type="Proteomes" id="UP000271554"/>
    </source>
</evidence>
<feature type="domain" description="Helix-turn-helix" evidence="2">
    <location>
        <begin position="664"/>
        <end position="714"/>
    </location>
</feature>
<organism evidence="3 4">
    <name type="scientific">Streptomyces hundungensis</name>
    <dbReference type="NCBI Taxonomy" id="1077946"/>
    <lineage>
        <taxon>Bacteria</taxon>
        <taxon>Bacillati</taxon>
        <taxon>Actinomycetota</taxon>
        <taxon>Actinomycetes</taxon>
        <taxon>Kitasatosporales</taxon>
        <taxon>Streptomycetaceae</taxon>
        <taxon>Streptomyces</taxon>
    </lineage>
</organism>
<dbReference type="Proteomes" id="UP000271554">
    <property type="component" value="Chromosome"/>
</dbReference>
<name>A0A387HQ18_9ACTN</name>
<accession>A0A387HQ18</accession>
<dbReference type="AlphaFoldDB" id="A0A387HQ18"/>
<proteinExistence type="predicted"/>
<dbReference type="SUPFAM" id="SSF52540">
    <property type="entry name" value="P-loop containing nucleoside triphosphate hydrolases"/>
    <property type="match status" value="1"/>
</dbReference>
<reference evidence="3 4" key="1">
    <citation type="submission" date="2018-10" db="EMBL/GenBank/DDBJ databases">
        <title>Relationship between Morphology and Antimicrobial Activity in Streptomyces.</title>
        <authorList>
            <person name="Kang H.J."/>
            <person name="Kim S.B."/>
        </authorList>
    </citation>
    <scope>NUCLEOTIDE SEQUENCE [LARGE SCALE GENOMIC DNA]</scope>
    <source>
        <strain evidence="3 4">BH38</strain>
    </source>
</reference>
<dbReference type="KEGG" id="shun:DWB77_05456"/>
<dbReference type="EMBL" id="CP032698">
    <property type="protein sequence ID" value="AYG83260.1"/>
    <property type="molecule type" value="Genomic_DNA"/>
</dbReference>
<protein>
    <recommendedName>
        <fullName evidence="2">Helix-turn-helix domain-containing protein</fullName>
    </recommendedName>
</protein>
<evidence type="ECO:0000256" key="1">
    <source>
        <dbReference type="SAM" id="MobiDB-lite"/>
    </source>
</evidence>
<gene>
    <name evidence="3" type="ORF">DWB77_05456</name>
</gene>
<feature type="compositionally biased region" description="Low complexity" evidence="1">
    <location>
        <begin position="508"/>
        <end position="519"/>
    </location>
</feature>
<dbReference type="InterPro" id="IPR027417">
    <property type="entry name" value="P-loop_NTPase"/>
</dbReference>
<evidence type="ECO:0000259" key="2">
    <source>
        <dbReference type="Pfam" id="PF12728"/>
    </source>
</evidence>
<dbReference type="Pfam" id="PF12728">
    <property type="entry name" value="HTH_17"/>
    <property type="match status" value="1"/>
</dbReference>
<feature type="region of interest" description="Disordered" evidence="1">
    <location>
        <begin position="475"/>
        <end position="660"/>
    </location>
</feature>
<evidence type="ECO:0000313" key="3">
    <source>
        <dbReference type="EMBL" id="AYG83260.1"/>
    </source>
</evidence>
<dbReference type="InterPro" id="IPR041657">
    <property type="entry name" value="HTH_17"/>
</dbReference>
<keyword evidence="4" id="KW-1185">Reference proteome</keyword>
<sequence>MSEDEKDPARKVITEYAQSHFRYFRTTEGTVYAQRNGHPVARPIRSQGTTGSHRQELMVDLFRDGLGVFNGTAMKEALDLIEALALSQDVQPTHIRVAPGFDGATWLDLGRDDGQSVRIHPTGWEITVPDPREVSWRRTQLTGELPLPATDTDGKGIDLLLGLCNFAGPATECLAIAWLLGCLEPSVPVPAPFLTGPQGAGKSTGGRMLVRILEGMTGDLRRAPKDEENLITAVAAGWVTALDNLSHLPPDLSDLMCCIVTGAESIKRALFTDGDVVRSRYRRPLLLTGIDVGVIRPDLAERLLPLRLERPRVRRTEAELWADYAEALPVVLGSMLDLAVKVRAADAVTPTDLRMADFAHLCAQFDAVAGLGTLDAYRASLDDLNDDVIEGDLLAQTVLKHATELDPGVDVRMTSAEWLHCLTSLYSGEECRPLPKGWPTTGKVLSDRLKRLQPTLAARGVLVDWGRNKTARYIEMSRQAPPPPPSNKPRSDRLPGGRTSKRSTPGRVLLLLVPAAQPLGKGRAAKRPRIHALSSDAPPQKPPLLFSKKGRPASPASPRPRTRPLTCHNSGDADGRILRHRASPASSVRHPMTDACVTGDADPEPLRHPKPQVNGSGDADDAMTQKSPLRTAQPTTPAKAPPRRHRMRPPPVIDTLRNGIPDRYLTPEDIAAIFEVPKETVYQWRKKRVGPPGFRIGKHVRYDPAEVLTYVAERKNADRDAA</sequence>
<dbReference type="InterPro" id="IPR009061">
    <property type="entry name" value="DNA-bd_dom_put_sf"/>
</dbReference>